<dbReference type="OrthoDB" id="9573at2157"/>
<dbReference type="GO" id="GO:0016746">
    <property type="term" value="F:acyltransferase activity"/>
    <property type="evidence" value="ECO:0007669"/>
    <property type="project" value="InterPro"/>
</dbReference>
<dbReference type="SUPFAM" id="SSF53901">
    <property type="entry name" value="Thiolase-like"/>
    <property type="match status" value="2"/>
</dbReference>
<dbReference type="PATRIC" id="fig|699431.3.peg.1847"/>
<reference evidence="5" key="1">
    <citation type="submission" date="2013-11" db="EMBL/GenBank/DDBJ databases">
        <authorList>
            <person name="Hoang H.T."/>
            <person name="Killian M.L."/>
            <person name="Madson D.M."/>
            <person name="Arruda P.H.E."/>
            <person name="Sun D."/>
            <person name="Schwartz K.J."/>
            <person name="Yoon K."/>
        </authorList>
    </citation>
    <scope>NUCLEOTIDE SEQUENCE [LARGE SCALE GENOMIC DNA]</scope>
    <source>
        <strain evidence="5">CDK2</strain>
    </source>
</reference>
<feature type="domain" description="ChsH2 rubredoxin-like zinc ribbon" evidence="3">
    <location>
        <begin position="358"/>
        <end position="388"/>
    </location>
</feature>
<dbReference type="PANTHER" id="PTHR34075">
    <property type="entry name" value="BLR3430 PROTEIN"/>
    <property type="match status" value="1"/>
</dbReference>
<keyword evidence="1" id="KW-0414">Isoprene biosynthesis</keyword>
<proteinExistence type="predicted"/>
<dbReference type="Gene3D" id="3.40.47.10">
    <property type="match status" value="1"/>
</dbReference>
<dbReference type="SUPFAM" id="SSF50249">
    <property type="entry name" value="Nucleic acid-binding proteins"/>
    <property type="match status" value="1"/>
</dbReference>
<evidence type="ECO:0000256" key="1">
    <source>
        <dbReference type="ARBA" id="ARBA00023229"/>
    </source>
</evidence>
<dbReference type="InterPro" id="IPR016039">
    <property type="entry name" value="Thiolase-like"/>
</dbReference>
<dbReference type="PANTHER" id="PTHR34075:SF5">
    <property type="entry name" value="BLR3430 PROTEIN"/>
    <property type="match status" value="1"/>
</dbReference>
<evidence type="ECO:0000313" key="4">
    <source>
        <dbReference type="EMBL" id="KPN31062.1"/>
    </source>
</evidence>
<name>A0A0P7HVV7_9EURY</name>
<dbReference type="Pfam" id="PF12172">
    <property type="entry name" value="zf-ChsH2"/>
    <property type="match status" value="1"/>
</dbReference>
<evidence type="ECO:0000259" key="2">
    <source>
        <dbReference type="Pfam" id="PF01796"/>
    </source>
</evidence>
<gene>
    <name evidence="4" type="ORF">SY89_01804</name>
</gene>
<dbReference type="InterPro" id="IPR052513">
    <property type="entry name" value="Thioester_dehydratase-like"/>
</dbReference>
<sequence>MTDDVSASEPGIAAIGAYTPRLRVDAAAFEEAWGRFDAAGVQAKAVPEADEDALTMGVAAAQRALDAAGRDGEAIAHLAFATTTPPMAEEDLTPRLASVLGAPADAATRTLTGSTRAGAQALAGALDAGPWGRPAEQADSIGLVVVADSPRGAPDSEIEHAAGAGATAVVLAPDGAGTVVDRAAHVESAPGSRFRGAGDAETTGLGITQYDREAFTTALGGAADSLDADLSGVDAAAVQSPDGKLPYRAAGALGVDTETIAAGETVSHLGDTGAASAFLGAASAFDDGAERVLLAAYGSGAGANAFVVDGAVPVSAALSGEDQLSYAEYLRRRGEITTGEPEGGGAYVSVPAWQRSTPQRHRLVAGRCPDCCALNFPPGGACRDCGGRPDAYERVELPGQGTVEAVTTIAQGGAPPEFVEQQSRSGPFLSAVVALDGPDGGGVSVPTQLLGDAEAVEIGTRVEATIRRIYEQEGVIRYGFKMQPVGRRR</sequence>
<dbReference type="InterPro" id="IPR022002">
    <property type="entry name" value="ChsH2_Znr"/>
</dbReference>
<evidence type="ECO:0000259" key="3">
    <source>
        <dbReference type="Pfam" id="PF12172"/>
    </source>
</evidence>
<dbReference type="InterPro" id="IPR012340">
    <property type="entry name" value="NA-bd_OB-fold"/>
</dbReference>
<dbReference type="GO" id="GO:0008299">
    <property type="term" value="P:isoprenoid biosynthetic process"/>
    <property type="evidence" value="ECO:0007669"/>
    <property type="project" value="UniProtKB-KW"/>
</dbReference>
<dbReference type="RefSeq" id="WP_054583812.1">
    <property type="nucleotide sequence ID" value="NZ_LGUC01000001.1"/>
</dbReference>
<dbReference type="STRING" id="699431.SY89_01804"/>
<feature type="domain" description="ChsH2 C-terminal OB-fold" evidence="2">
    <location>
        <begin position="395"/>
        <end position="466"/>
    </location>
</feature>
<dbReference type="AlphaFoldDB" id="A0A0P7HVV7"/>
<accession>A0A0P7HVV7</accession>
<comment type="caution">
    <text evidence="4">The sequence shown here is derived from an EMBL/GenBank/DDBJ whole genome shotgun (WGS) entry which is preliminary data.</text>
</comment>
<dbReference type="Pfam" id="PF01796">
    <property type="entry name" value="OB_ChsH2_C"/>
    <property type="match status" value="1"/>
</dbReference>
<dbReference type="Proteomes" id="UP000050535">
    <property type="component" value="Unassembled WGS sequence"/>
</dbReference>
<keyword evidence="5" id="KW-1185">Reference proteome</keyword>
<dbReference type="EMBL" id="LGUC01000001">
    <property type="protein sequence ID" value="KPN31062.1"/>
    <property type="molecule type" value="Genomic_DNA"/>
</dbReference>
<dbReference type="InterPro" id="IPR002878">
    <property type="entry name" value="ChsH2_C"/>
</dbReference>
<protein>
    <submittedName>
        <fullName evidence="4">Putative hydroxymethylglutaryl-CoA synthase</fullName>
    </submittedName>
</protein>
<organism evidence="4 5">
    <name type="scientific">Halolamina pelagica</name>
    <dbReference type="NCBI Taxonomy" id="699431"/>
    <lineage>
        <taxon>Archaea</taxon>
        <taxon>Methanobacteriati</taxon>
        <taxon>Methanobacteriota</taxon>
        <taxon>Stenosarchaea group</taxon>
        <taxon>Halobacteria</taxon>
        <taxon>Halobacteriales</taxon>
        <taxon>Haloferacaceae</taxon>
    </lineage>
</organism>
<evidence type="ECO:0000313" key="5">
    <source>
        <dbReference type="Proteomes" id="UP000050535"/>
    </source>
</evidence>